<comment type="caution">
    <text evidence="2">The sequence shown here is derived from an EMBL/GenBank/DDBJ whole genome shotgun (WGS) entry which is preliminary data.</text>
</comment>
<evidence type="ECO:0000256" key="1">
    <source>
        <dbReference type="SAM" id="Phobius"/>
    </source>
</evidence>
<dbReference type="Proteomes" id="UP000735541">
    <property type="component" value="Unassembled WGS sequence"/>
</dbReference>
<protein>
    <recommendedName>
        <fullName evidence="4">DUF4175 domain-containing protein</fullName>
    </recommendedName>
</protein>
<reference evidence="2 3" key="1">
    <citation type="submission" date="2021-07" db="EMBL/GenBank/DDBJ databases">
        <title>Sequencing Streptomyces halstedii LGO-A4 genome an citrus endophytic actinomycete.</title>
        <authorList>
            <person name="Samborskyy M."/>
            <person name="Scott N."/>
            <person name="Deglau R."/>
            <person name="Dickens S."/>
            <person name="Oliveira L.G."/>
        </authorList>
    </citation>
    <scope>NUCLEOTIDE SEQUENCE [LARGE SCALE GENOMIC DNA]</scope>
    <source>
        <strain evidence="2 3">LGO-A4</strain>
    </source>
</reference>
<gene>
    <name evidence="2" type="ORF">STHAL_19010</name>
</gene>
<sequence length="75" mass="8221">MPGRRWWLLIFLIETLIFCTVGYNLNGGRPSIPWALAGLACGALTVLVIIRGLSKGGVTRVVGVTDELRRGGRRR</sequence>
<name>A0ABS6TTF2_STRHA</name>
<keyword evidence="1" id="KW-0812">Transmembrane</keyword>
<keyword evidence="1" id="KW-1133">Transmembrane helix</keyword>
<feature type="transmembrane region" description="Helical" evidence="1">
    <location>
        <begin position="7"/>
        <end position="25"/>
    </location>
</feature>
<evidence type="ECO:0000313" key="3">
    <source>
        <dbReference type="Proteomes" id="UP000735541"/>
    </source>
</evidence>
<feature type="transmembrane region" description="Helical" evidence="1">
    <location>
        <begin position="31"/>
        <end position="50"/>
    </location>
</feature>
<keyword evidence="1" id="KW-0472">Membrane</keyword>
<proteinExistence type="predicted"/>
<accession>A0ABS6TTF2</accession>
<evidence type="ECO:0000313" key="2">
    <source>
        <dbReference type="EMBL" id="MBV7671542.1"/>
    </source>
</evidence>
<keyword evidence="3" id="KW-1185">Reference proteome</keyword>
<evidence type="ECO:0008006" key="4">
    <source>
        <dbReference type="Google" id="ProtNLM"/>
    </source>
</evidence>
<dbReference type="EMBL" id="JAHUVW010000001">
    <property type="protein sequence ID" value="MBV7671542.1"/>
    <property type="molecule type" value="Genomic_DNA"/>
</dbReference>
<dbReference type="RefSeq" id="WP_228870193.1">
    <property type="nucleotide sequence ID" value="NZ_JAHUVW010000001.1"/>
</dbReference>
<organism evidence="2 3">
    <name type="scientific">Streptomyces halstedii</name>
    <dbReference type="NCBI Taxonomy" id="1944"/>
    <lineage>
        <taxon>Bacteria</taxon>
        <taxon>Bacillati</taxon>
        <taxon>Actinomycetota</taxon>
        <taxon>Actinomycetes</taxon>
        <taxon>Kitasatosporales</taxon>
        <taxon>Streptomycetaceae</taxon>
        <taxon>Streptomyces</taxon>
    </lineage>
</organism>